<dbReference type="GO" id="GO:0061630">
    <property type="term" value="F:ubiquitin protein ligase activity"/>
    <property type="evidence" value="ECO:0007669"/>
    <property type="project" value="TreeGrafter"/>
</dbReference>
<dbReference type="GO" id="GO:0005634">
    <property type="term" value="C:nucleus"/>
    <property type="evidence" value="ECO:0007669"/>
    <property type="project" value="UniProtKB-SubCell"/>
</dbReference>
<evidence type="ECO:0000256" key="8">
    <source>
        <dbReference type="ARBA" id="ARBA00023242"/>
    </source>
</evidence>
<comment type="function">
    <text evidence="9">Involved in neurogenesis. Interacts with other neurogenic proteins in the specification of the neuroblast versus epidermoblast cell fate.</text>
</comment>
<dbReference type="InterPro" id="IPR006573">
    <property type="entry name" value="NHR_dom"/>
</dbReference>
<feature type="region of interest" description="Disordered" evidence="12">
    <location>
        <begin position="495"/>
        <end position="564"/>
    </location>
</feature>
<dbReference type="EMBL" id="IACF01001596">
    <property type="protein sequence ID" value="LAB67288.1"/>
    <property type="molecule type" value="mRNA"/>
</dbReference>
<dbReference type="GO" id="GO:0003677">
    <property type="term" value="F:DNA binding"/>
    <property type="evidence" value="ECO:0007669"/>
    <property type="project" value="UniProtKB-KW"/>
</dbReference>
<proteinExistence type="evidence at transcript level"/>
<evidence type="ECO:0000256" key="1">
    <source>
        <dbReference type="ARBA" id="ARBA00004123"/>
    </source>
</evidence>
<evidence type="ECO:0000256" key="9">
    <source>
        <dbReference type="ARBA" id="ARBA00058903"/>
    </source>
</evidence>
<keyword evidence="3" id="KW-0479">Metal-binding</keyword>
<evidence type="ECO:0000256" key="5">
    <source>
        <dbReference type="ARBA" id="ARBA00022771"/>
    </source>
</evidence>
<evidence type="ECO:0000256" key="11">
    <source>
        <dbReference type="PROSITE-ProRule" id="PRU00175"/>
    </source>
</evidence>
<reference evidence="15" key="1">
    <citation type="journal article" date="2018" name="Biosci. Biotechnol. Biochem.">
        <title>Polysaccharide hydrolase of the hadal zone amphipods Hirondellea gigas.</title>
        <authorList>
            <person name="Kobayashi H."/>
            <person name="Nagahama T."/>
            <person name="Arai W."/>
            <person name="Sasagawa Y."/>
            <person name="Umeda M."/>
            <person name="Hayashi T."/>
            <person name="Nikaido I."/>
            <person name="Watanabe H."/>
            <person name="Oguri K."/>
            <person name="Kitazato H."/>
            <person name="Fujioka K."/>
            <person name="Kido Y."/>
            <person name="Takami H."/>
        </authorList>
    </citation>
    <scope>NUCLEOTIDE SEQUENCE</scope>
    <source>
        <tissue evidence="15">Whole body</tissue>
    </source>
</reference>
<feature type="domain" description="RING-type" evidence="13">
    <location>
        <begin position="624"/>
        <end position="665"/>
    </location>
</feature>
<dbReference type="CDD" id="cd16647">
    <property type="entry name" value="mRING-HC-C3HC5_NEU1"/>
    <property type="match status" value="1"/>
</dbReference>
<dbReference type="PANTHER" id="PTHR12429:SF6">
    <property type="entry name" value="PROTEIN NEURALIZED"/>
    <property type="match status" value="1"/>
</dbReference>
<dbReference type="SMART" id="SM00588">
    <property type="entry name" value="NEUZ"/>
    <property type="match status" value="2"/>
</dbReference>
<sequence>MRQSSRSYPRRLSTLSTTKVTSMPPLCVEQALETRTVQCVNTGHLLKRMKGLKKLKRKMGLASRWSGSATLPQSPLFFHNVCGDNSRVSHEGRIVRRTQSFCKGIAFSNRPVRINEKVYIRLLEVSSNWSGVLRFGFTAVNPESMRGCLPKYVCPDLTSRNGYWAKALHERYGKQGSILHFSVNSAGDVIYGMDDTEVGVFLSNVDVRSSLWVVVDVYGNSTSLQFVDPCTLLNNSNEADRSVQIRTSNGAMSNRNTPAQPAQPYPSSDLPEEVVNIPGFGSLRISDPTVIRAIVYETSSNALPLNVHQNVLFSPLSFHSTKGSNISFTDHNRTIAQRNLNEYSKGYVFTGRTLEVNEKIVIQVLANEPHYVGAMAFGVTSANPANLSSNDLPEDCDELLDRSEYWVVCKDVAASPKAGDELSFTYSSNGQITFAKNNGSPHVIMHVDSSLQLYAFFDVFGHTAKLRMLGSVKVPDPTRSMEVQHRDLQRRLQNTMEPREGSSGRPHTVAVAAQQQQRPNHASSSRSNLTASPQHSESNGNTSSCGGSPSTSNSPASGSNLSRAYPATVNSNINRNNAPSMVTNSNTTAVVNLSPVNNSTVNLINVSSSYNNNNTSQYTDTSDCSVCYEKAVDSVLYSCGHMCMCYQCALQQWRGRGGGMCPICRAVIKDVIRTYKS</sequence>
<dbReference type="FunFam" id="3.30.40.10:FF:000441">
    <property type="entry name" value="Neuralized, isoform B"/>
    <property type="match status" value="1"/>
</dbReference>
<name>A0A2P2HZT2_9CRUS</name>
<dbReference type="Gene3D" id="3.30.40.10">
    <property type="entry name" value="Zinc/RING finger domain, C3HC4 (zinc finger)"/>
    <property type="match status" value="1"/>
</dbReference>
<feature type="compositionally biased region" description="Low complexity" evidence="12">
    <location>
        <begin position="536"/>
        <end position="562"/>
    </location>
</feature>
<evidence type="ECO:0000256" key="4">
    <source>
        <dbReference type="ARBA" id="ARBA00022737"/>
    </source>
</evidence>
<dbReference type="PROSITE" id="PS50089">
    <property type="entry name" value="ZF_RING_2"/>
    <property type="match status" value="1"/>
</dbReference>
<evidence type="ECO:0000256" key="10">
    <source>
        <dbReference type="ARBA" id="ARBA00068495"/>
    </source>
</evidence>
<dbReference type="AlphaFoldDB" id="A0A2P2HZT2"/>
<dbReference type="InterPro" id="IPR001841">
    <property type="entry name" value="Znf_RING"/>
</dbReference>
<feature type="domain" description="NHR" evidence="14">
    <location>
        <begin position="315"/>
        <end position="471"/>
    </location>
</feature>
<keyword evidence="5 11" id="KW-0863">Zinc-finger</keyword>
<feature type="compositionally biased region" description="Polar residues" evidence="12">
    <location>
        <begin position="248"/>
        <end position="260"/>
    </location>
</feature>
<evidence type="ECO:0000259" key="14">
    <source>
        <dbReference type="PROSITE" id="PS51065"/>
    </source>
</evidence>
<dbReference type="GO" id="GO:0008270">
    <property type="term" value="F:zinc ion binding"/>
    <property type="evidence" value="ECO:0007669"/>
    <property type="project" value="UniProtKB-KW"/>
</dbReference>
<dbReference type="InterPro" id="IPR013083">
    <property type="entry name" value="Znf_RING/FYVE/PHD"/>
</dbReference>
<evidence type="ECO:0000256" key="2">
    <source>
        <dbReference type="ARBA" id="ARBA00022473"/>
    </source>
</evidence>
<feature type="compositionally biased region" description="Polar residues" evidence="12">
    <location>
        <begin position="513"/>
        <end position="535"/>
    </location>
</feature>
<feature type="region of interest" description="Disordered" evidence="12">
    <location>
        <begin position="248"/>
        <end position="268"/>
    </location>
</feature>
<keyword evidence="4" id="KW-0677">Repeat</keyword>
<evidence type="ECO:0000256" key="7">
    <source>
        <dbReference type="ARBA" id="ARBA00023125"/>
    </source>
</evidence>
<dbReference type="PROSITE" id="PS51065">
    <property type="entry name" value="NHR"/>
    <property type="match status" value="2"/>
</dbReference>
<keyword evidence="7" id="KW-0238">DNA-binding</keyword>
<dbReference type="SMART" id="SM00184">
    <property type="entry name" value="RING"/>
    <property type="match status" value="1"/>
</dbReference>
<dbReference type="Pfam" id="PF07177">
    <property type="entry name" value="Neuralized"/>
    <property type="match status" value="2"/>
</dbReference>
<dbReference type="SUPFAM" id="SSF57850">
    <property type="entry name" value="RING/U-box"/>
    <property type="match status" value="1"/>
</dbReference>
<dbReference type="FunFam" id="2.60.120.920:FF:000005">
    <property type="entry name" value="Putative E3 ubiquitin-protein ligase NEURL1B"/>
    <property type="match status" value="2"/>
</dbReference>
<accession>A0A2P2HZT2</accession>
<dbReference type="Pfam" id="PF13920">
    <property type="entry name" value="zf-C3HC4_3"/>
    <property type="match status" value="1"/>
</dbReference>
<dbReference type="Gene3D" id="2.60.120.920">
    <property type="match status" value="2"/>
</dbReference>
<evidence type="ECO:0000256" key="12">
    <source>
        <dbReference type="SAM" id="MobiDB-lite"/>
    </source>
</evidence>
<feature type="domain" description="NHR" evidence="14">
    <location>
        <begin position="75"/>
        <end position="229"/>
    </location>
</feature>
<keyword evidence="2" id="KW-0217">Developmental protein</keyword>
<dbReference type="InterPro" id="IPR037962">
    <property type="entry name" value="Neuralized"/>
</dbReference>
<comment type="subcellular location">
    <subcellularLocation>
        <location evidence="1">Nucleus</location>
    </subcellularLocation>
</comment>
<evidence type="ECO:0000256" key="3">
    <source>
        <dbReference type="ARBA" id="ARBA00022723"/>
    </source>
</evidence>
<dbReference type="PANTHER" id="PTHR12429">
    <property type="entry name" value="NEURALIZED"/>
    <property type="match status" value="1"/>
</dbReference>
<evidence type="ECO:0000256" key="6">
    <source>
        <dbReference type="ARBA" id="ARBA00022833"/>
    </source>
</evidence>
<evidence type="ECO:0000259" key="13">
    <source>
        <dbReference type="PROSITE" id="PS50089"/>
    </source>
</evidence>
<keyword evidence="6" id="KW-0862">Zinc</keyword>
<protein>
    <recommendedName>
        <fullName evidence="10">Protein neuralized</fullName>
    </recommendedName>
</protein>
<evidence type="ECO:0000313" key="15">
    <source>
        <dbReference type="EMBL" id="LAB67288.1"/>
    </source>
</evidence>
<keyword evidence="8" id="KW-0539">Nucleus</keyword>
<organism evidence="15">
    <name type="scientific">Hirondellea gigas</name>
    <dbReference type="NCBI Taxonomy" id="1518452"/>
    <lineage>
        <taxon>Eukaryota</taxon>
        <taxon>Metazoa</taxon>
        <taxon>Ecdysozoa</taxon>
        <taxon>Arthropoda</taxon>
        <taxon>Crustacea</taxon>
        <taxon>Multicrustacea</taxon>
        <taxon>Malacostraca</taxon>
        <taxon>Eumalacostraca</taxon>
        <taxon>Peracarida</taxon>
        <taxon>Amphipoda</taxon>
        <taxon>Amphilochidea</taxon>
        <taxon>Lysianassida</taxon>
        <taxon>Lysianassidira</taxon>
        <taxon>Lysianassoidea</taxon>
        <taxon>Lysianassidae</taxon>
        <taxon>Hirondellea</taxon>
    </lineage>
</organism>
<dbReference type="InterPro" id="IPR043136">
    <property type="entry name" value="B30.2/SPRY_sf"/>
</dbReference>